<comment type="caution">
    <text evidence="5">The sequence shown here is derived from an EMBL/GenBank/DDBJ whole genome shotgun (WGS) entry which is preliminary data.</text>
</comment>
<evidence type="ECO:0000256" key="2">
    <source>
        <dbReference type="ARBA" id="ARBA00023125"/>
    </source>
</evidence>
<reference evidence="5 6" key="1">
    <citation type="submission" date="2020-08" db="EMBL/GenBank/DDBJ databases">
        <title>A Genomic Blueprint of the Chicken Gut Microbiome.</title>
        <authorList>
            <person name="Gilroy R."/>
            <person name="Ravi A."/>
            <person name="Getino M."/>
            <person name="Pursley I."/>
            <person name="Horton D.L."/>
            <person name="Alikhan N.-F."/>
            <person name="Baker D."/>
            <person name="Gharbi K."/>
            <person name="Hall N."/>
            <person name="Watson M."/>
            <person name="Adriaenssens E.M."/>
            <person name="Foster-Nyarko E."/>
            <person name="Jarju S."/>
            <person name="Secka A."/>
            <person name="Antonio M."/>
            <person name="Oren A."/>
            <person name="Chaudhuri R."/>
            <person name="La Ragione R.M."/>
            <person name="Hildebrand F."/>
            <person name="Pallen M.J."/>
        </authorList>
    </citation>
    <scope>NUCLEOTIDE SEQUENCE [LARGE SCALE GENOMIC DNA]</scope>
    <source>
        <strain evidence="5 6">Sa1CVN1</strain>
    </source>
</reference>
<dbReference type="InterPro" id="IPR018060">
    <property type="entry name" value="HTH_AraC"/>
</dbReference>
<dbReference type="SUPFAM" id="SSF51215">
    <property type="entry name" value="Regulatory protein AraC"/>
    <property type="match status" value="1"/>
</dbReference>
<gene>
    <name evidence="5" type="ORF">H9625_04040</name>
</gene>
<organism evidence="5 6">
    <name type="scientific">Phocaeicola intestinalis</name>
    <dbReference type="NCBI Taxonomy" id="2762212"/>
    <lineage>
        <taxon>Bacteria</taxon>
        <taxon>Pseudomonadati</taxon>
        <taxon>Bacteroidota</taxon>
        <taxon>Bacteroidia</taxon>
        <taxon>Bacteroidales</taxon>
        <taxon>Bacteroidaceae</taxon>
        <taxon>Phocaeicola</taxon>
    </lineage>
</organism>
<keyword evidence="2" id="KW-0238">DNA-binding</keyword>
<dbReference type="Pfam" id="PF12833">
    <property type="entry name" value="HTH_18"/>
    <property type="match status" value="1"/>
</dbReference>
<name>A0ABR8Y5Z7_9BACT</name>
<dbReference type="SUPFAM" id="SSF46689">
    <property type="entry name" value="Homeodomain-like"/>
    <property type="match status" value="1"/>
</dbReference>
<evidence type="ECO:0000256" key="1">
    <source>
        <dbReference type="ARBA" id="ARBA00023015"/>
    </source>
</evidence>
<dbReference type="InterPro" id="IPR037923">
    <property type="entry name" value="HTH-like"/>
</dbReference>
<evidence type="ECO:0000259" key="4">
    <source>
        <dbReference type="PROSITE" id="PS01124"/>
    </source>
</evidence>
<dbReference type="PRINTS" id="PR00032">
    <property type="entry name" value="HTHARAC"/>
</dbReference>
<keyword evidence="1" id="KW-0805">Transcription regulation</keyword>
<dbReference type="EMBL" id="JACSPP010000007">
    <property type="protein sequence ID" value="MBD8039625.1"/>
    <property type="molecule type" value="Genomic_DNA"/>
</dbReference>
<keyword evidence="6" id="KW-1185">Reference proteome</keyword>
<dbReference type="Proteomes" id="UP000620874">
    <property type="component" value="Unassembled WGS sequence"/>
</dbReference>
<evidence type="ECO:0000313" key="6">
    <source>
        <dbReference type="Proteomes" id="UP000620874"/>
    </source>
</evidence>
<keyword evidence="3" id="KW-0804">Transcription</keyword>
<dbReference type="PROSITE" id="PS01124">
    <property type="entry name" value="HTH_ARAC_FAMILY_2"/>
    <property type="match status" value="1"/>
</dbReference>
<accession>A0ABR8Y5Z7</accession>
<dbReference type="SMART" id="SM00342">
    <property type="entry name" value="HTH_ARAC"/>
    <property type="match status" value="1"/>
</dbReference>
<evidence type="ECO:0000313" key="5">
    <source>
        <dbReference type="EMBL" id="MBD8039625.1"/>
    </source>
</evidence>
<feature type="domain" description="HTH araC/xylS-type" evidence="4">
    <location>
        <begin position="185"/>
        <end position="283"/>
    </location>
</feature>
<dbReference type="RefSeq" id="WP_191763089.1">
    <property type="nucleotide sequence ID" value="NZ_JACSPP010000007.1"/>
</dbReference>
<dbReference type="Gene3D" id="1.10.10.60">
    <property type="entry name" value="Homeodomain-like"/>
    <property type="match status" value="2"/>
</dbReference>
<proteinExistence type="predicted"/>
<protein>
    <submittedName>
        <fullName evidence="5">Helix-turn-helix transcriptional regulator</fullName>
    </submittedName>
</protein>
<dbReference type="InterPro" id="IPR020449">
    <property type="entry name" value="Tscrpt_reg_AraC-type_HTH"/>
</dbReference>
<sequence length="284" mass="32455">MKRVSSLTAIPAETHFIAGIDVIGNLKKLFETPEQISGCLILLCIRGKCKITIHLTQYELKKNTIAVIYPNQFVQITEDTPDCRFAFVGFSSTLIQHPFLFSNTIQYAPSILEEPVISLSPEMADLFGDYFKVLIKAKRLGNVLIREEQLPLILTGLIIELGNINRQEPLAKNTQHYTRSQEIVKELIRVVVENYKTERNISFYADKMHLSPQHLSTTIKKTTGRTLTDIISAFVIKDAQAKLRSTELTIQEIAYSLNFPDISFFGKYFKRYTGVSPKQYRNMR</sequence>
<dbReference type="PANTHER" id="PTHR43280">
    <property type="entry name" value="ARAC-FAMILY TRANSCRIPTIONAL REGULATOR"/>
    <property type="match status" value="1"/>
</dbReference>
<dbReference type="PANTHER" id="PTHR43280:SF32">
    <property type="entry name" value="TRANSCRIPTIONAL REGULATORY PROTEIN"/>
    <property type="match status" value="1"/>
</dbReference>
<dbReference type="InterPro" id="IPR009057">
    <property type="entry name" value="Homeodomain-like_sf"/>
</dbReference>
<evidence type="ECO:0000256" key="3">
    <source>
        <dbReference type="ARBA" id="ARBA00023163"/>
    </source>
</evidence>